<dbReference type="EMBL" id="NDYI01000005">
    <property type="protein sequence ID" value="OXZ39302.1"/>
    <property type="molecule type" value="Genomic_DNA"/>
</dbReference>
<evidence type="ECO:0000313" key="2">
    <source>
        <dbReference type="EMBL" id="OXZ39302.1"/>
    </source>
</evidence>
<dbReference type="InterPro" id="IPR038071">
    <property type="entry name" value="UROD/MetE-like_sf"/>
</dbReference>
<keyword evidence="2" id="KW-0808">Transferase</keyword>
<dbReference type="GO" id="GO:0006779">
    <property type="term" value="P:porphyrin-containing compound biosynthetic process"/>
    <property type="evidence" value="ECO:0007669"/>
    <property type="project" value="InterPro"/>
</dbReference>
<dbReference type="Pfam" id="PF01208">
    <property type="entry name" value="URO-D"/>
    <property type="match status" value="1"/>
</dbReference>
<evidence type="ECO:0000313" key="3">
    <source>
        <dbReference type="Proteomes" id="UP000215361"/>
    </source>
</evidence>
<dbReference type="GO" id="GO:0004853">
    <property type="term" value="F:uroporphyrinogen decarboxylase activity"/>
    <property type="evidence" value="ECO:0007669"/>
    <property type="project" value="InterPro"/>
</dbReference>
<evidence type="ECO:0000259" key="1">
    <source>
        <dbReference type="Pfam" id="PF01208"/>
    </source>
</evidence>
<keyword evidence="2" id="KW-0489">Methyltransferase</keyword>
<dbReference type="AlphaFoldDB" id="A0A233W3T9"/>
<dbReference type="SUPFAM" id="SSF51726">
    <property type="entry name" value="UROD/MetE-like"/>
    <property type="match status" value="1"/>
</dbReference>
<comment type="caution">
    <text evidence="2">The sequence shown here is derived from an EMBL/GenBank/DDBJ whole genome shotgun (WGS) entry which is preliminary data.</text>
</comment>
<dbReference type="InterPro" id="IPR000257">
    <property type="entry name" value="Uroporphyrinogen_deCOase"/>
</dbReference>
<protein>
    <submittedName>
        <fullName evidence="2">Methylcobamide--CoM methyltransferase</fullName>
    </submittedName>
</protein>
<dbReference type="GO" id="GO:0032259">
    <property type="term" value="P:methylation"/>
    <property type="evidence" value="ECO:0007669"/>
    <property type="project" value="UniProtKB-KW"/>
</dbReference>
<dbReference type="RefSeq" id="WP_004166898.1">
    <property type="nucleotide sequence ID" value="NZ_NDYI01000005.1"/>
</dbReference>
<proteinExistence type="predicted"/>
<reference evidence="3" key="1">
    <citation type="submission" date="2017-04" db="EMBL/GenBank/DDBJ databases">
        <title>Finegoldia magna isolated from orthopedic joint implant-associated infections.</title>
        <authorList>
            <person name="Bjorklund S."/>
            <person name="Bruggemann H."/>
            <person name="Jensen A."/>
            <person name="Hellmark B."/>
            <person name="Soderquist B."/>
        </authorList>
    </citation>
    <scope>NUCLEOTIDE SEQUENCE [LARGE SCALE GENOMIC DNA]</scope>
    <source>
        <strain evidence="3">08T492</strain>
    </source>
</reference>
<dbReference type="PANTHER" id="PTHR47099:SF1">
    <property type="entry name" value="METHYLCOBAMIDE:COM METHYLTRANSFERASE MTBA"/>
    <property type="match status" value="1"/>
</dbReference>
<sequence length="358" mass="39936">MFKDEMTPKERMEPFSKGEEMDRIPVVPDMGVTMSDFLGYKTWDYYSNSDVIADTEVALFKRFYHDSISVSTTLRGMAEAMGTEIWYSEDSISQLKDPVVKKVEDIEKLKIIDPLKDGKLPVLIEALEKIRDQVGDVASIGAAMTGPFSVAASVLGTETLLRWMVKKKDAVHKIMDIITINNGEYIKEVGSRGFGMGFADPVSSTTLIRKKQFEEFSLPYLKRNIADVKKYCGSSAGLHICGNSKNLWPLLKDSGIGNFSLDNCENLLEAKEILGNDIVITGNVPPVDVMYLGNTEDVKKSVKECIDIAYDSPCGYVLSTGCQIPKGTKMENIDAFMEYGREFGNYKRLNKLKNEAKS</sequence>
<organism evidence="2 3">
    <name type="scientific">Finegoldia magna</name>
    <name type="common">Peptostreptococcus magnus</name>
    <dbReference type="NCBI Taxonomy" id="1260"/>
    <lineage>
        <taxon>Bacteria</taxon>
        <taxon>Bacillati</taxon>
        <taxon>Bacillota</taxon>
        <taxon>Tissierellia</taxon>
        <taxon>Tissierellales</taxon>
        <taxon>Peptoniphilaceae</taxon>
        <taxon>Finegoldia</taxon>
    </lineage>
</organism>
<feature type="domain" description="Uroporphyrinogen decarboxylase (URO-D)" evidence="1">
    <location>
        <begin position="7"/>
        <end position="342"/>
    </location>
</feature>
<accession>A0A233W3T9</accession>
<dbReference type="Proteomes" id="UP000215361">
    <property type="component" value="Unassembled WGS sequence"/>
</dbReference>
<gene>
    <name evidence="2" type="ORF">B9N56_00875</name>
</gene>
<name>A0A233W3T9_FINMA</name>
<dbReference type="InterPro" id="IPR052024">
    <property type="entry name" value="Methanogen_methyltrans"/>
</dbReference>
<dbReference type="GO" id="GO:0008168">
    <property type="term" value="F:methyltransferase activity"/>
    <property type="evidence" value="ECO:0007669"/>
    <property type="project" value="UniProtKB-KW"/>
</dbReference>
<dbReference type="Gene3D" id="3.20.20.210">
    <property type="match status" value="1"/>
</dbReference>
<dbReference type="PANTHER" id="PTHR47099">
    <property type="entry name" value="METHYLCOBAMIDE:COM METHYLTRANSFERASE MTBA"/>
    <property type="match status" value="1"/>
</dbReference>
<dbReference type="CDD" id="cd03465">
    <property type="entry name" value="URO-D_like"/>
    <property type="match status" value="1"/>
</dbReference>